<keyword evidence="1" id="KW-0547">Nucleotide-binding</keyword>
<comment type="similarity">
    <text evidence="1">Belongs to the helicase family.</text>
</comment>
<reference evidence="3" key="1">
    <citation type="submission" date="2021-06" db="EMBL/GenBank/DDBJ databases">
        <authorList>
            <person name="Kallberg Y."/>
            <person name="Tangrot J."/>
            <person name="Rosling A."/>
        </authorList>
    </citation>
    <scope>NUCLEOTIDE SEQUENCE</scope>
    <source>
        <strain evidence="3">AZ414A</strain>
    </source>
</reference>
<keyword evidence="4" id="KW-1185">Reference proteome</keyword>
<evidence type="ECO:0000313" key="4">
    <source>
        <dbReference type="Proteomes" id="UP000789706"/>
    </source>
</evidence>
<keyword evidence="1" id="KW-0233">DNA recombination</keyword>
<dbReference type="Pfam" id="PF05970">
    <property type="entry name" value="PIF1"/>
    <property type="match status" value="1"/>
</dbReference>
<keyword evidence="1" id="KW-0378">Hydrolase</keyword>
<dbReference type="EC" id="5.6.2.3" evidence="1"/>
<comment type="caution">
    <text evidence="3">The sequence shown here is derived from an EMBL/GenBank/DDBJ whole genome shotgun (WGS) entry which is preliminary data.</text>
</comment>
<dbReference type="InterPro" id="IPR010285">
    <property type="entry name" value="DNA_helicase_pif1-like_DEAD"/>
</dbReference>
<keyword evidence="1" id="KW-0227">DNA damage</keyword>
<dbReference type="GO" id="GO:0016787">
    <property type="term" value="F:hydrolase activity"/>
    <property type="evidence" value="ECO:0007669"/>
    <property type="project" value="UniProtKB-KW"/>
</dbReference>
<comment type="catalytic activity">
    <reaction evidence="1">
        <text>ATP + H2O = ADP + phosphate + H(+)</text>
        <dbReference type="Rhea" id="RHEA:13065"/>
        <dbReference type="ChEBI" id="CHEBI:15377"/>
        <dbReference type="ChEBI" id="CHEBI:15378"/>
        <dbReference type="ChEBI" id="CHEBI:30616"/>
        <dbReference type="ChEBI" id="CHEBI:43474"/>
        <dbReference type="ChEBI" id="CHEBI:456216"/>
        <dbReference type="EC" id="5.6.2.3"/>
    </reaction>
</comment>
<keyword evidence="1" id="KW-0234">DNA repair</keyword>
<dbReference type="GO" id="GO:0005524">
    <property type="term" value="F:ATP binding"/>
    <property type="evidence" value="ECO:0007669"/>
    <property type="project" value="UniProtKB-KW"/>
</dbReference>
<feature type="domain" description="DNA helicase Pif1-like DEAD-box helicase" evidence="2">
    <location>
        <begin position="7"/>
        <end position="104"/>
    </location>
</feature>
<dbReference type="GO" id="GO:0006281">
    <property type="term" value="P:DNA repair"/>
    <property type="evidence" value="ECO:0007669"/>
    <property type="project" value="UniProtKB-KW"/>
</dbReference>
<dbReference type="Proteomes" id="UP000789706">
    <property type="component" value="Unassembled WGS sequence"/>
</dbReference>
<dbReference type="EMBL" id="CAJVPK010000752">
    <property type="protein sequence ID" value="CAG8546199.1"/>
    <property type="molecule type" value="Genomic_DNA"/>
</dbReference>
<dbReference type="GO" id="GO:0000723">
    <property type="term" value="P:telomere maintenance"/>
    <property type="evidence" value="ECO:0007669"/>
    <property type="project" value="InterPro"/>
</dbReference>
<gene>
    <name evidence="3" type="ORF">DEBURN_LOCUS6867</name>
</gene>
<evidence type="ECO:0000313" key="3">
    <source>
        <dbReference type="EMBL" id="CAG8546199.1"/>
    </source>
</evidence>
<dbReference type="GO" id="GO:0006310">
    <property type="term" value="P:DNA recombination"/>
    <property type="evidence" value="ECO:0007669"/>
    <property type="project" value="UniProtKB-KW"/>
</dbReference>
<sequence>EYGGNRCKCQISSNSKHAEQIRETSVITWDKLLMTQKGNIETVDMLLRDLYSCNLPFSEKVFIGIGDFHQATLVISRNGKMVMILKLIKLSLIWNTFEIYDLQKPV</sequence>
<accession>A0A9N9FM76</accession>
<dbReference type="PANTHER" id="PTHR10492">
    <property type="match status" value="1"/>
</dbReference>
<proteinExistence type="inferred from homology"/>
<name>A0A9N9FM76_9GLOM</name>
<keyword evidence="1" id="KW-0347">Helicase</keyword>
<comment type="cofactor">
    <cofactor evidence="1">
        <name>Mg(2+)</name>
        <dbReference type="ChEBI" id="CHEBI:18420"/>
    </cofactor>
</comment>
<protein>
    <recommendedName>
        <fullName evidence="1">ATP-dependent DNA helicase</fullName>
        <ecNumber evidence="1">5.6.2.3</ecNumber>
    </recommendedName>
</protein>
<evidence type="ECO:0000259" key="2">
    <source>
        <dbReference type="Pfam" id="PF05970"/>
    </source>
</evidence>
<evidence type="ECO:0000256" key="1">
    <source>
        <dbReference type="RuleBase" id="RU363044"/>
    </source>
</evidence>
<dbReference type="AlphaFoldDB" id="A0A9N9FM76"/>
<dbReference type="OrthoDB" id="2444842at2759"/>
<dbReference type="GO" id="GO:0043139">
    <property type="term" value="F:5'-3' DNA helicase activity"/>
    <property type="evidence" value="ECO:0007669"/>
    <property type="project" value="UniProtKB-EC"/>
</dbReference>
<organism evidence="3 4">
    <name type="scientific">Diversispora eburnea</name>
    <dbReference type="NCBI Taxonomy" id="1213867"/>
    <lineage>
        <taxon>Eukaryota</taxon>
        <taxon>Fungi</taxon>
        <taxon>Fungi incertae sedis</taxon>
        <taxon>Mucoromycota</taxon>
        <taxon>Glomeromycotina</taxon>
        <taxon>Glomeromycetes</taxon>
        <taxon>Diversisporales</taxon>
        <taxon>Diversisporaceae</taxon>
        <taxon>Diversispora</taxon>
    </lineage>
</organism>
<keyword evidence="1" id="KW-0067">ATP-binding</keyword>
<feature type="non-terminal residue" evidence="3">
    <location>
        <position position="1"/>
    </location>
</feature>